<keyword evidence="2" id="KW-1185">Reference proteome</keyword>
<dbReference type="Proteomes" id="UP000023152">
    <property type="component" value="Unassembled WGS sequence"/>
</dbReference>
<organism evidence="1 2">
    <name type="scientific">Reticulomyxa filosa</name>
    <dbReference type="NCBI Taxonomy" id="46433"/>
    <lineage>
        <taxon>Eukaryota</taxon>
        <taxon>Sar</taxon>
        <taxon>Rhizaria</taxon>
        <taxon>Retaria</taxon>
        <taxon>Foraminifera</taxon>
        <taxon>Monothalamids</taxon>
        <taxon>Reticulomyxidae</taxon>
        <taxon>Reticulomyxa</taxon>
    </lineage>
</organism>
<sequence>MEYNLKVYNKANNKLLNIMNVNNLFFIINKPLTKDFNLYDFLEIFYLFRRSALHSARQGGQFISFKVNDLKKLHYRKKQAYATITWIQIQNFNVAKGHAFVKKGEKTKNRKKFTQQQSKEFDAVTINRSTNTLRFEIDQKKESLVIHQAKIGGGKTEQTKKSLFYFYFLCHLL</sequence>
<evidence type="ECO:0000313" key="2">
    <source>
        <dbReference type="Proteomes" id="UP000023152"/>
    </source>
</evidence>
<protein>
    <submittedName>
        <fullName evidence="1">Uncharacterized protein</fullName>
    </submittedName>
</protein>
<dbReference type="AlphaFoldDB" id="X6NJF3"/>
<evidence type="ECO:0000313" key="1">
    <source>
        <dbReference type="EMBL" id="ETO26048.1"/>
    </source>
</evidence>
<dbReference type="EMBL" id="ASPP01008122">
    <property type="protein sequence ID" value="ETO26048.1"/>
    <property type="molecule type" value="Genomic_DNA"/>
</dbReference>
<accession>X6NJF3</accession>
<comment type="caution">
    <text evidence="1">The sequence shown here is derived from an EMBL/GenBank/DDBJ whole genome shotgun (WGS) entry which is preliminary data.</text>
</comment>
<reference evidence="1 2" key="1">
    <citation type="journal article" date="2013" name="Curr. Biol.">
        <title>The Genome of the Foraminiferan Reticulomyxa filosa.</title>
        <authorList>
            <person name="Glockner G."/>
            <person name="Hulsmann N."/>
            <person name="Schleicher M."/>
            <person name="Noegel A.A."/>
            <person name="Eichinger L."/>
            <person name="Gallinger C."/>
            <person name="Pawlowski J."/>
            <person name="Sierra R."/>
            <person name="Euteneuer U."/>
            <person name="Pillet L."/>
            <person name="Moustafa A."/>
            <person name="Platzer M."/>
            <person name="Groth M."/>
            <person name="Szafranski K."/>
            <person name="Schliwa M."/>
        </authorList>
    </citation>
    <scope>NUCLEOTIDE SEQUENCE [LARGE SCALE GENOMIC DNA]</scope>
</reference>
<name>X6NJF3_RETFI</name>
<proteinExistence type="predicted"/>
<gene>
    <name evidence="1" type="ORF">RFI_11091</name>
</gene>